<feature type="repeat" description="WD" evidence="3">
    <location>
        <begin position="477"/>
        <end position="509"/>
    </location>
</feature>
<evidence type="ECO:0000256" key="2">
    <source>
        <dbReference type="ARBA" id="ARBA00022737"/>
    </source>
</evidence>
<dbReference type="PANTHER" id="PTHR19878">
    <property type="entry name" value="AUTOPHAGY PROTEIN 16-LIKE"/>
    <property type="match status" value="1"/>
</dbReference>
<keyword evidence="2" id="KW-0677">Repeat</keyword>
<dbReference type="PRINTS" id="PR00320">
    <property type="entry name" value="GPROTEINBRPT"/>
</dbReference>
<sequence>MAIGEAGMEAIKQTMRAIRKRHLLEEGAHAPAIIALQKPYASQGLEWKEKYETLELEVQQCYKAQSRLSEQLVVEVAECRTLKSLVTEKDAEIMKLQNELTPAKEECSRLKEQLDEKINAVDLMASEIEALREQLDHMTLKARNAEVENKQLIDRWMLEKMNDAERLNEVNKMYEEMMQNNKISSMEKLAREQVDGVIRRHESGRENFIESTIPSTMKHYIHAHEGGCGSILIVRNSYRMISGGQDQTVKIWDSMNGTLTRTLRGCLGSVLDLTVTSDNKSIIAASSKNSLFVWDSETGQHHHTLTGHQDKVCAVDANRVSSRHIVSSGYDHTIRVWDLQKGYCVNTILSGSNCNTLCYSMDGAIIYSGHVDGSFRLWDTRSCQLISEVAAHTQGVTSVCLSQGGNIVLSSGRDNLHNLFDVRSLEVRGTLRANGSRVASNWSRSCISPDDSYVAAGSADGSVYIWSVSKVDTLSTLKGHSVPVLSCFWGGLGKPLVSADKNGYICIWT</sequence>
<dbReference type="OMA" id="WGRPCIS"/>
<reference evidence="7" key="1">
    <citation type="journal article" date="2016" name="Nature">
        <title>The genome of the seagrass Zostera marina reveals angiosperm adaptation to the sea.</title>
        <authorList>
            <person name="Olsen J.L."/>
            <person name="Rouze P."/>
            <person name="Verhelst B."/>
            <person name="Lin Y.-C."/>
            <person name="Bayer T."/>
            <person name="Collen J."/>
            <person name="Dattolo E."/>
            <person name="De Paoli E."/>
            <person name="Dittami S."/>
            <person name="Maumus F."/>
            <person name="Michel G."/>
            <person name="Kersting A."/>
            <person name="Lauritano C."/>
            <person name="Lohaus R."/>
            <person name="Toepel M."/>
            <person name="Tonon T."/>
            <person name="Vanneste K."/>
            <person name="Amirebrahimi M."/>
            <person name="Brakel J."/>
            <person name="Bostroem C."/>
            <person name="Chovatia M."/>
            <person name="Grimwood J."/>
            <person name="Jenkins J.W."/>
            <person name="Jueterbock A."/>
            <person name="Mraz A."/>
            <person name="Stam W.T."/>
            <person name="Tice H."/>
            <person name="Bornberg-Bauer E."/>
            <person name="Green P.J."/>
            <person name="Pearson G.A."/>
            <person name="Procaccini G."/>
            <person name="Duarte C.M."/>
            <person name="Schmutz J."/>
            <person name="Reusch T.B.H."/>
            <person name="Van de Peer Y."/>
        </authorList>
    </citation>
    <scope>NUCLEOTIDE SEQUENCE [LARGE SCALE GENOMIC DNA]</scope>
    <source>
        <strain evidence="7">cv. Finnish</strain>
    </source>
</reference>
<dbReference type="Gene3D" id="2.130.10.10">
    <property type="entry name" value="YVTN repeat-like/Quinoprotein amine dehydrogenase"/>
    <property type="match status" value="2"/>
</dbReference>
<evidence type="ECO:0000256" key="4">
    <source>
        <dbReference type="SAM" id="Coils"/>
    </source>
</evidence>
<keyword evidence="1 3" id="KW-0853">WD repeat</keyword>
<dbReference type="EMBL" id="LFYR01002091">
    <property type="protein sequence ID" value="KMZ57322.1"/>
    <property type="molecule type" value="Genomic_DNA"/>
</dbReference>
<dbReference type="CDD" id="cd00200">
    <property type="entry name" value="WD40"/>
    <property type="match status" value="1"/>
</dbReference>
<feature type="repeat" description="WD" evidence="3">
    <location>
        <begin position="305"/>
        <end position="347"/>
    </location>
</feature>
<dbReference type="PROSITE" id="PS50294">
    <property type="entry name" value="WD_REPEATS_REGION"/>
    <property type="match status" value="3"/>
</dbReference>
<dbReference type="SUPFAM" id="SSF50978">
    <property type="entry name" value="WD40 repeat-like"/>
    <property type="match status" value="1"/>
</dbReference>
<dbReference type="Pfam" id="PF08614">
    <property type="entry name" value="ATG16"/>
    <property type="match status" value="1"/>
</dbReference>
<dbReference type="InterPro" id="IPR045160">
    <property type="entry name" value="ATG16"/>
</dbReference>
<dbReference type="OrthoDB" id="538223at2759"/>
<dbReference type="InterPro" id="IPR015943">
    <property type="entry name" value="WD40/YVTN_repeat-like_dom_sf"/>
</dbReference>
<dbReference type="AlphaFoldDB" id="A0A0K9NML6"/>
<dbReference type="Pfam" id="PF00400">
    <property type="entry name" value="WD40"/>
    <property type="match status" value="7"/>
</dbReference>
<keyword evidence="4" id="KW-0175">Coiled coil</keyword>
<accession>A0A0K9NML6</accession>
<evidence type="ECO:0000313" key="7">
    <source>
        <dbReference type="Proteomes" id="UP000036987"/>
    </source>
</evidence>
<dbReference type="InterPro" id="IPR013923">
    <property type="entry name" value="Autophagy-rel_prot_16_dom"/>
</dbReference>
<comment type="caution">
    <text evidence="6">The sequence shown here is derived from an EMBL/GenBank/DDBJ whole genome shotgun (WGS) entry which is preliminary data.</text>
</comment>
<name>A0A0K9NML6_ZOSMR</name>
<dbReference type="FunFam" id="2.130.10.10:FF:000809">
    <property type="entry name" value="Autophagy-related protein 16"/>
    <property type="match status" value="1"/>
</dbReference>
<dbReference type="InterPro" id="IPR020472">
    <property type="entry name" value="WD40_PAC1"/>
</dbReference>
<gene>
    <name evidence="6" type="ORF">ZOSMA_87G00680</name>
</gene>
<dbReference type="Gene3D" id="1.20.5.170">
    <property type="match status" value="1"/>
</dbReference>
<dbReference type="PROSITE" id="PS00678">
    <property type="entry name" value="WD_REPEATS_1"/>
    <property type="match status" value="1"/>
</dbReference>
<feature type="repeat" description="WD" evidence="3">
    <location>
        <begin position="448"/>
        <end position="476"/>
    </location>
</feature>
<proteinExistence type="predicted"/>
<organism evidence="6 7">
    <name type="scientific">Zostera marina</name>
    <name type="common">Eelgrass</name>
    <dbReference type="NCBI Taxonomy" id="29655"/>
    <lineage>
        <taxon>Eukaryota</taxon>
        <taxon>Viridiplantae</taxon>
        <taxon>Streptophyta</taxon>
        <taxon>Embryophyta</taxon>
        <taxon>Tracheophyta</taxon>
        <taxon>Spermatophyta</taxon>
        <taxon>Magnoliopsida</taxon>
        <taxon>Liliopsida</taxon>
        <taxon>Zosteraceae</taxon>
        <taxon>Zostera</taxon>
    </lineage>
</organism>
<dbReference type="GO" id="GO:0000045">
    <property type="term" value="P:autophagosome assembly"/>
    <property type="evidence" value="ECO:0007669"/>
    <property type="project" value="InterPro"/>
</dbReference>
<feature type="coiled-coil region" evidence="4">
    <location>
        <begin position="79"/>
        <end position="155"/>
    </location>
</feature>
<evidence type="ECO:0000259" key="5">
    <source>
        <dbReference type="Pfam" id="PF08614"/>
    </source>
</evidence>
<dbReference type="PANTHER" id="PTHR19878:SF8">
    <property type="entry name" value="AUTOPHAGY-RELATED 16, ISOFORM F"/>
    <property type="match status" value="1"/>
</dbReference>
<dbReference type="InterPro" id="IPR036322">
    <property type="entry name" value="WD40_repeat_dom_sf"/>
</dbReference>
<dbReference type="SMART" id="SM00320">
    <property type="entry name" value="WD40"/>
    <property type="match status" value="7"/>
</dbReference>
<feature type="repeat" description="WD" evidence="3">
    <location>
        <begin position="263"/>
        <end position="304"/>
    </location>
</feature>
<dbReference type="PROSITE" id="PS50082">
    <property type="entry name" value="WD_REPEATS_2"/>
    <property type="match status" value="7"/>
</dbReference>
<evidence type="ECO:0000256" key="3">
    <source>
        <dbReference type="PROSITE-ProRule" id="PRU00221"/>
    </source>
</evidence>
<feature type="repeat" description="WD" evidence="3">
    <location>
        <begin position="221"/>
        <end position="262"/>
    </location>
</feature>
<dbReference type="Proteomes" id="UP000036987">
    <property type="component" value="Unassembled WGS sequence"/>
</dbReference>
<feature type="domain" description="Autophagy-related protein 16" evidence="5">
    <location>
        <begin position="46"/>
        <end position="168"/>
    </location>
</feature>
<dbReference type="STRING" id="29655.A0A0K9NML6"/>
<dbReference type="InterPro" id="IPR001680">
    <property type="entry name" value="WD40_rpt"/>
</dbReference>
<evidence type="ECO:0000313" key="6">
    <source>
        <dbReference type="EMBL" id="KMZ57322.1"/>
    </source>
</evidence>
<feature type="repeat" description="WD" evidence="3">
    <location>
        <begin position="356"/>
        <end position="388"/>
    </location>
</feature>
<dbReference type="InterPro" id="IPR019775">
    <property type="entry name" value="WD40_repeat_CS"/>
</dbReference>
<dbReference type="CDD" id="cd22887">
    <property type="entry name" value="Atg16_CCD"/>
    <property type="match status" value="1"/>
</dbReference>
<feature type="repeat" description="WD" evidence="3">
    <location>
        <begin position="389"/>
        <end position="430"/>
    </location>
</feature>
<protein>
    <submittedName>
        <fullName evidence="6">Transducin/WD40 repeat-like superfamily protein</fullName>
    </submittedName>
</protein>
<evidence type="ECO:0000256" key="1">
    <source>
        <dbReference type="ARBA" id="ARBA00022574"/>
    </source>
</evidence>
<keyword evidence="7" id="KW-1185">Reference proteome</keyword>